<proteinExistence type="evidence at transcript level"/>
<accession>A0A023G0W5</accession>
<sequence>MRLFVAVALLCLAQASLALVKEGVKTKLFRAGSTLPGAAAITAPSASVLPSIPSVDVAPRSPQLSDLALL</sequence>
<evidence type="ECO:0000313" key="2">
    <source>
        <dbReference type="EMBL" id="JAC27349.1"/>
    </source>
</evidence>
<evidence type="ECO:0000256" key="1">
    <source>
        <dbReference type="SAM" id="SignalP"/>
    </source>
</evidence>
<reference evidence="2" key="1">
    <citation type="submission" date="2014-03" db="EMBL/GenBank/DDBJ databases">
        <title>The sialotranscriptome of Amblyomma triste, Amblyomma parvum and Amblyomma cajennense ticks, uncovered by 454-based RNA-seq.</title>
        <authorList>
            <person name="Garcia G.R."/>
            <person name="Gardinassi L.G."/>
            <person name="Ribeiro J.M."/>
            <person name="Anatriello E."/>
            <person name="Ferreira B.R."/>
            <person name="Moreira H.N."/>
            <person name="Mafra C."/>
            <person name="Olegario M.M."/>
            <person name="Szabo P.J."/>
            <person name="Miranda-Santos I.K."/>
            <person name="Maruyama S.R."/>
        </authorList>
    </citation>
    <scope>NUCLEOTIDE SEQUENCE</scope>
    <source>
        <strain evidence="2">Mato Grasso do Sul</strain>
        <tissue evidence="2">Salivary glands</tissue>
    </source>
</reference>
<feature type="chain" id="PRO_5001521477" evidence="1">
    <location>
        <begin position="19"/>
        <end position="70"/>
    </location>
</feature>
<feature type="signal peptide" evidence="1">
    <location>
        <begin position="1"/>
        <end position="18"/>
    </location>
</feature>
<protein>
    <submittedName>
        <fullName evidence="2">Putative secreted protein</fullName>
    </submittedName>
</protein>
<name>A0A023G0W5_AMBTT</name>
<dbReference type="AlphaFoldDB" id="A0A023G0W5"/>
<organism evidence="2">
    <name type="scientific">Amblyomma triste</name>
    <name type="common">Neotropical tick</name>
    <dbReference type="NCBI Taxonomy" id="251400"/>
    <lineage>
        <taxon>Eukaryota</taxon>
        <taxon>Metazoa</taxon>
        <taxon>Ecdysozoa</taxon>
        <taxon>Arthropoda</taxon>
        <taxon>Chelicerata</taxon>
        <taxon>Arachnida</taxon>
        <taxon>Acari</taxon>
        <taxon>Parasitiformes</taxon>
        <taxon>Ixodida</taxon>
        <taxon>Ixodoidea</taxon>
        <taxon>Ixodidae</taxon>
        <taxon>Amblyomminae</taxon>
        <taxon>Amblyomma</taxon>
    </lineage>
</organism>
<keyword evidence="1" id="KW-0732">Signal</keyword>
<dbReference type="EMBL" id="GBBM01008069">
    <property type="protein sequence ID" value="JAC27349.1"/>
    <property type="molecule type" value="mRNA"/>
</dbReference>